<evidence type="ECO:0000256" key="2">
    <source>
        <dbReference type="ARBA" id="ARBA00005046"/>
    </source>
</evidence>
<keyword evidence="6" id="KW-0500">Molybdenum</keyword>
<dbReference type="CDD" id="cd00887">
    <property type="entry name" value="MoeA"/>
    <property type="match status" value="1"/>
</dbReference>
<comment type="pathway">
    <text evidence="2 6">Cofactor biosynthesis; molybdopterin biosynthesis.</text>
</comment>
<dbReference type="SUPFAM" id="SSF63882">
    <property type="entry name" value="MoeA N-terminal region -like"/>
    <property type="match status" value="1"/>
</dbReference>
<protein>
    <recommendedName>
        <fullName evidence="6">Molybdopterin molybdenumtransferase</fullName>
        <ecNumber evidence="6">2.10.1.1</ecNumber>
    </recommendedName>
</protein>
<dbReference type="InterPro" id="IPR005111">
    <property type="entry name" value="MoeA_C_domain_IV"/>
</dbReference>
<evidence type="ECO:0000256" key="5">
    <source>
        <dbReference type="ARBA" id="ARBA00047317"/>
    </source>
</evidence>
<comment type="cofactor">
    <cofactor evidence="6">
        <name>Mg(2+)</name>
        <dbReference type="ChEBI" id="CHEBI:18420"/>
    </cofactor>
</comment>
<dbReference type="InterPro" id="IPR036135">
    <property type="entry name" value="MoeA_linker/N_sf"/>
</dbReference>
<keyword evidence="6" id="KW-0808">Transferase</keyword>
<dbReference type="InterPro" id="IPR001453">
    <property type="entry name" value="MoaB/Mog_dom"/>
</dbReference>
<dbReference type="SUPFAM" id="SSF53218">
    <property type="entry name" value="Molybdenum cofactor biosynthesis proteins"/>
    <property type="match status" value="1"/>
</dbReference>
<dbReference type="GO" id="GO:0061599">
    <property type="term" value="F:molybdopterin molybdotransferase activity"/>
    <property type="evidence" value="ECO:0007669"/>
    <property type="project" value="UniProtKB-UniRule"/>
</dbReference>
<evidence type="ECO:0000256" key="3">
    <source>
        <dbReference type="ARBA" id="ARBA00010763"/>
    </source>
</evidence>
<evidence type="ECO:0000313" key="8">
    <source>
        <dbReference type="EMBL" id="ETR69945.1"/>
    </source>
</evidence>
<dbReference type="InterPro" id="IPR036688">
    <property type="entry name" value="MoeA_C_domain_IV_sf"/>
</dbReference>
<dbReference type="FunFam" id="2.40.340.10:FF:000005">
    <property type="entry name" value="Molybdopterin molybdenumtransferase MoeA"/>
    <property type="match status" value="1"/>
</dbReference>
<keyword evidence="6" id="KW-0460">Magnesium</keyword>
<evidence type="ECO:0000256" key="1">
    <source>
        <dbReference type="ARBA" id="ARBA00002901"/>
    </source>
</evidence>
<name>A0A1V1P5C9_9BACT</name>
<dbReference type="PANTHER" id="PTHR10192">
    <property type="entry name" value="MOLYBDOPTERIN BIOSYNTHESIS PROTEIN"/>
    <property type="match status" value="1"/>
</dbReference>
<dbReference type="InterPro" id="IPR038987">
    <property type="entry name" value="MoeA-like"/>
</dbReference>
<dbReference type="Gene3D" id="3.90.105.10">
    <property type="entry name" value="Molybdopterin biosynthesis moea protein, domain 2"/>
    <property type="match status" value="1"/>
</dbReference>
<comment type="function">
    <text evidence="1 6">Catalyzes the insertion of molybdate into adenylated molybdopterin with the concomitant release of AMP.</text>
</comment>
<dbReference type="Proteomes" id="UP000189670">
    <property type="component" value="Unassembled WGS sequence"/>
</dbReference>
<reference evidence="9" key="1">
    <citation type="submission" date="2012-11" db="EMBL/GenBank/DDBJ databases">
        <authorList>
            <person name="Lucero-Rivera Y.E."/>
            <person name="Tovar-Ramirez D."/>
        </authorList>
    </citation>
    <scope>NUCLEOTIDE SEQUENCE [LARGE SCALE GENOMIC DNA]</scope>
    <source>
        <strain evidence="9">Araruama</strain>
    </source>
</reference>
<dbReference type="GO" id="GO:0046872">
    <property type="term" value="F:metal ion binding"/>
    <property type="evidence" value="ECO:0007669"/>
    <property type="project" value="UniProtKB-UniRule"/>
</dbReference>
<dbReference type="Gene3D" id="2.40.340.10">
    <property type="entry name" value="MoeA, C-terminal, domain IV"/>
    <property type="match status" value="1"/>
</dbReference>
<dbReference type="Gene3D" id="2.170.190.11">
    <property type="entry name" value="Molybdopterin biosynthesis moea protein, domain 3"/>
    <property type="match status" value="1"/>
</dbReference>
<keyword evidence="6" id="KW-0479">Metal-binding</keyword>
<evidence type="ECO:0000256" key="6">
    <source>
        <dbReference type="RuleBase" id="RU365090"/>
    </source>
</evidence>
<dbReference type="GO" id="GO:0005737">
    <property type="term" value="C:cytoplasm"/>
    <property type="evidence" value="ECO:0007669"/>
    <property type="project" value="TreeGrafter"/>
</dbReference>
<proteinExistence type="inferred from homology"/>
<dbReference type="Gene3D" id="3.40.980.10">
    <property type="entry name" value="MoaB/Mog-like domain"/>
    <property type="match status" value="1"/>
</dbReference>
<dbReference type="Pfam" id="PF00994">
    <property type="entry name" value="MoCF_biosynth"/>
    <property type="match status" value="1"/>
</dbReference>
<evidence type="ECO:0000256" key="4">
    <source>
        <dbReference type="ARBA" id="ARBA00023150"/>
    </source>
</evidence>
<sequence>MFNVISPKQLLNHTTDFSSITTECLPITQCVGRILAQDIIATENIPPFRRSTMDGYAVNAKSTYGASESNPTLLFIKETIEMGKVPEKSLDFQEAAKIATGGMLPQGADSVVMVEYSQAVDESTVEIYKSVAPLQHVIDAGEDIAINTTQCRKGQIIRPQDLGAVAALGIQELVVYEKPVVGIISTGDEIVPISQTPRPGEIRDINQYSLFGQIMQNGGQPVFIDSVPDDFDALYAACSDAIQTCHMVLISGGSSVGMRDYTIDVIQHLHDASIIAHGVAIQPGKPTILAKVANIPVWGLPGHAASAMIVFYILVRPFLRCLAGEFNMPFFAEPKIKARLTRNIASSQGREEYVRVKLEQSKEMVNAIPIQGKSGLIRTMVQADGLIVIPENVEGLEKGIVVEILLI</sequence>
<comment type="caution">
    <text evidence="8">The sequence shown here is derived from an EMBL/GenBank/DDBJ whole genome shotgun (WGS) entry which is preliminary data.</text>
</comment>
<evidence type="ECO:0000259" key="7">
    <source>
        <dbReference type="SMART" id="SM00852"/>
    </source>
</evidence>
<dbReference type="SUPFAM" id="SSF63867">
    <property type="entry name" value="MoeA C-terminal domain-like"/>
    <property type="match status" value="1"/>
</dbReference>
<comment type="catalytic activity">
    <reaction evidence="5">
        <text>adenylyl-molybdopterin + molybdate = Mo-molybdopterin + AMP + H(+)</text>
        <dbReference type="Rhea" id="RHEA:35047"/>
        <dbReference type="ChEBI" id="CHEBI:15378"/>
        <dbReference type="ChEBI" id="CHEBI:36264"/>
        <dbReference type="ChEBI" id="CHEBI:62727"/>
        <dbReference type="ChEBI" id="CHEBI:71302"/>
        <dbReference type="ChEBI" id="CHEBI:456215"/>
        <dbReference type="EC" id="2.10.1.1"/>
    </reaction>
</comment>
<dbReference type="PANTHER" id="PTHR10192:SF5">
    <property type="entry name" value="GEPHYRIN"/>
    <property type="match status" value="1"/>
</dbReference>
<dbReference type="InterPro" id="IPR005110">
    <property type="entry name" value="MoeA_linker/N"/>
</dbReference>
<dbReference type="SMART" id="SM00852">
    <property type="entry name" value="MoCF_biosynth"/>
    <property type="match status" value="1"/>
</dbReference>
<gene>
    <name evidence="8" type="ORF">OMM_03591</name>
</gene>
<dbReference type="Pfam" id="PF03453">
    <property type="entry name" value="MoeA_N"/>
    <property type="match status" value="1"/>
</dbReference>
<dbReference type="InterPro" id="IPR036425">
    <property type="entry name" value="MoaB/Mog-like_dom_sf"/>
</dbReference>
<dbReference type="UniPathway" id="UPA00344"/>
<accession>A0A1V1P5C9</accession>
<dbReference type="EMBL" id="ATBP01000522">
    <property type="protein sequence ID" value="ETR69945.1"/>
    <property type="molecule type" value="Genomic_DNA"/>
</dbReference>
<dbReference type="EC" id="2.10.1.1" evidence="6"/>
<comment type="similarity">
    <text evidence="3 6">Belongs to the MoeA family.</text>
</comment>
<organism evidence="8 9">
    <name type="scientific">Candidatus Magnetoglobus multicellularis str. Araruama</name>
    <dbReference type="NCBI Taxonomy" id="890399"/>
    <lineage>
        <taxon>Bacteria</taxon>
        <taxon>Pseudomonadati</taxon>
        <taxon>Thermodesulfobacteriota</taxon>
        <taxon>Desulfobacteria</taxon>
        <taxon>Desulfobacterales</taxon>
        <taxon>Desulfobacteraceae</taxon>
        <taxon>Candidatus Magnetoglobus</taxon>
    </lineage>
</organism>
<dbReference type="NCBIfam" id="NF045515">
    <property type="entry name" value="Glp_gephyrin"/>
    <property type="match status" value="1"/>
</dbReference>
<dbReference type="Pfam" id="PF03454">
    <property type="entry name" value="MoeA_C"/>
    <property type="match status" value="1"/>
</dbReference>
<keyword evidence="4 6" id="KW-0501">Molybdenum cofactor biosynthesis</keyword>
<feature type="domain" description="MoaB/Mog" evidence="7">
    <location>
        <begin position="182"/>
        <end position="321"/>
    </location>
</feature>
<evidence type="ECO:0000313" key="9">
    <source>
        <dbReference type="Proteomes" id="UP000189670"/>
    </source>
</evidence>
<dbReference type="GO" id="GO:0006777">
    <property type="term" value="P:Mo-molybdopterin cofactor biosynthetic process"/>
    <property type="evidence" value="ECO:0007669"/>
    <property type="project" value="UniProtKB-UniRule"/>
</dbReference>
<dbReference type="AlphaFoldDB" id="A0A1V1P5C9"/>